<name>U9TN12_RHIID</name>
<dbReference type="HOGENOM" id="CLU_412853_0_0_1"/>
<proteinExistence type="predicted"/>
<dbReference type="VEuPathDB" id="FungiDB:RhiirFUN_006239"/>
<protein>
    <recommendedName>
        <fullName evidence="2">Protein kinase domain-containing protein</fullName>
    </recommendedName>
</protein>
<evidence type="ECO:0008006" key="2">
    <source>
        <dbReference type="Google" id="ProtNLM"/>
    </source>
</evidence>
<dbReference type="EMBL" id="KI294081">
    <property type="protein sequence ID" value="ESA04736.1"/>
    <property type="molecule type" value="Genomic_DNA"/>
</dbReference>
<gene>
    <name evidence="1" type="ORF">GLOINDRAFT_4280</name>
</gene>
<accession>U9TN12</accession>
<sequence length="642" mass="76279">MFPQKNPLKSSNILKYLEKNLICWTSRNEKIDNFIQEIQLKFNSENDVIFEWIPYNQFNEIKEIDKNGLRTVYSAIWKDGPIFYNDQYNKYTRDSNKKVSLKCLHNSQDSIDFLINEAKMYSTKYNAFLALYGISQNPDTNDYILLVQYNSINIAKWFSGNEKIDDFIQEMQLKMRDHYDNVFEWIPYNHLDKIKETGKHDSTIVYSAIWKDGPLFYNNWYNEYTRDPNKKVALKYYFHNSQNSIDFLINKINEVKKYSTKRFNRVIWDVYGLSQNPNTNNYILVLEWASGNEKIDDFIQEMQLKRNSHNDIIFEWIPHDQLDEIEEIGKSPITVHSAIWNNGPLFYSNLDKRYMRESNTNVALKHLHSSQNSIEILISELKKHLTSIFGRKVAKIYGISQNPDTSDYILVQKNLILMSGIKKLDDFIQEMQLKINHYDDAVFEWIPYNQFNEIEEIGKNTNSITMYSAVWKDGQLLYNYQYKHYTRDSSIEVALRCLHNSQDSIDSLINEAKKYLPKKVAFAILYGISQNPDTNDYILVQNNFINLANWISGNEKIDDFIQEKLLKRNNHKDIVFEWIPYDQLDEIEEIDNNDSTVYHTMLKDGPLYYDDWDLRYTRKSRKVVLKYLYNSLNSVDSLINEV</sequence>
<dbReference type="eggNOG" id="ENOG502RVHS">
    <property type="taxonomic scope" value="Eukaryota"/>
</dbReference>
<dbReference type="AlphaFoldDB" id="U9TN12"/>
<evidence type="ECO:0000313" key="1">
    <source>
        <dbReference type="EMBL" id="ESA04736.1"/>
    </source>
</evidence>
<organism evidence="1">
    <name type="scientific">Rhizophagus irregularis (strain DAOM 181602 / DAOM 197198 / MUCL 43194)</name>
    <name type="common">Arbuscular mycorrhizal fungus</name>
    <name type="synonym">Glomus intraradices</name>
    <dbReference type="NCBI Taxonomy" id="747089"/>
    <lineage>
        <taxon>Eukaryota</taxon>
        <taxon>Fungi</taxon>
        <taxon>Fungi incertae sedis</taxon>
        <taxon>Mucoromycota</taxon>
        <taxon>Glomeromycotina</taxon>
        <taxon>Glomeromycetes</taxon>
        <taxon>Glomerales</taxon>
        <taxon>Glomeraceae</taxon>
        <taxon>Rhizophagus</taxon>
    </lineage>
</organism>
<reference evidence="1" key="1">
    <citation type="submission" date="2013-07" db="EMBL/GenBank/DDBJ databases">
        <title>The genome of an arbuscular mycorrhizal fungus provides insights into the evolution of the oldest plant symbiosis.</title>
        <authorList>
            <consortium name="DOE Joint Genome Institute"/>
            <person name="Tisserant E."/>
            <person name="Malbreil M."/>
            <person name="Kuo A."/>
            <person name="Kohler A."/>
            <person name="Symeonidi A."/>
            <person name="Balestrini R."/>
            <person name="Charron P."/>
            <person name="Duensing N."/>
            <person name="Frei-dit-Frey N."/>
            <person name="Gianinazzi-Pearson V."/>
            <person name="Gilbert B."/>
            <person name="Handa Y."/>
            <person name="Hijri M."/>
            <person name="Kaul R."/>
            <person name="Kawaguchi M."/>
            <person name="Krajinski F."/>
            <person name="Lammers P."/>
            <person name="Lapierre D."/>
            <person name="Masclaux F.G."/>
            <person name="Murat C."/>
            <person name="Morin E."/>
            <person name="Ndikumana S."/>
            <person name="Pagni M."/>
            <person name="Petitpierre D."/>
            <person name="Requena N."/>
            <person name="Rosikiewicz P."/>
            <person name="Riley R."/>
            <person name="Saito K."/>
            <person name="San Clemente H."/>
            <person name="Shapiro H."/>
            <person name="van Tuinen D."/>
            <person name="Becard G."/>
            <person name="Bonfante P."/>
            <person name="Paszkowski U."/>
            <person name="Shachar-Hill Y."/>
            <person name="Young J.P."/>
            <person name="Sanders I.R."/>
            <person name="Henrissat B."/>
            <person name="Rensing S.A."/>
            <person name="Grigoriev I.V."/>
            <person name="Corradi N."/>
            <person name="Roux C."/>
            <person name="Martin F."/>
        </authorList>
    </citation>
    <scope>NUCLEOTIDE SEQUENCE</scope>
    <source>
        <strain evidence="1">DAOM 197198</strain>
    </source>
</reference>